<dbReference type="Pfam" id="PF13949">
    <property type="entry name" value="ALIX_LYPXL_bnd"/>
    <property type="match status" value="1"/>
</dbReference>
<feature type="compositionally biased region" description="Low complexity" evidence="1">
    <location>
        <begin position="374"/>
        <end position="393"/>
    </location>
</feature>
<dbReference type="AlphaFoldDB" id="A0A0B1SL74"/>
<dbReference type="Proteomes" id="UP000053660">
    <property type="component" value="Unassembled WGS sequence"/>
</dbReference>
<reference evidence="3 4" key="1">
    <citation type="submission" date="2014-03" db="EMBL/GenBank/DDBJ databases">
        <title>Draft genome of the hookworm Oesophagostomum dentatum.</title>
        <authorList>
            <person name="Mitreva M."/>
        </authorList>
    </citation>
    <scope>NUCLEOTIDE SEQUENCE [LARGE SCALE GENOMIC DNA]</scope>
    <source>
        <strain evidence="3 4">OD-Hann</strain>
    </source>
</reference>
<dbReference type="PANTHER" id="PTHR23030">
    <property type="entry name" value="PCD6 INTERACTING PROTEIN-RELATED"/>
    <property type="match status" value="1"/>
</dbReference>
<dbReference type="EMBL" id="KN563105">
    <property type="protein sequence ID" value="KHJ85644.1"/>
    <property type="molecule type" value="Genomic_DNA"/>
</dbReference>
<dbReference type="Gene3D" id="1.20.140.50">
    <property type="entry name" value="alix/aip1 like domains"/>
    <property type="match status" value="2"/>
</dbReference>
<sequence length="420" mass="46797">MASLGVASSALSDSLKQHAADVRKQGGVIELQYQINEMSGLRARNKEICTDIEQSLNKEKLSDIDLRNQLGAKYGRITSEKLTGPLLQELENYRNSLSSTTKEDEALKKKFDGNRKTIEMLGKSEKELLSLLPVRPHRMADKSPEAMSFLMKLLDKAQEIKCERVEILKDITAQCSSTAVDALSSLNESKLRNPGYEVELKLSDDCEVIRQEVNRSIRNQEALMRDVDKWSARFSPPKGLEVPSERDRAEESLERGYVVFCELSKKLPEKIKSYHALMDNLLRLQRKVSDFSFARETEKEELLRQNAFPCPGLGTVPAIPAHLTTAQISFVPLATPLYPSQGCFTALPQTGALPPTLPATVLPPLTTGNCSQRPQFTLPQSQPTSTQYSQMTTPPAPSYQPTYPDLQTGPSPWHGMGNPH</sequence>
<accession>A0A0B1SL74</accession>
<evidence type="ECO:0000259" key="2">
    <source>
        <dbReference type="Pfam" id="PF13949"/>
    </source>
</evidence>
<dbReference type="OrthoDB" id="5853381at2759"/>
<feature type="domain" description="ALIX V-shaped" evidence="2">
    <location>
        <begin position="11"/>
        <end position="298"/>
    </location>
</feature>
<name>A0A0B1SL74_OESDE</name>
<dbReference type="PANTHER" id="PTHR23030:SF30">
    <property type="entry name" value="TYROSINE-PROTEIN PHOSPHATASE NON-RECEPTOR TYPE 23"/>
    <property type="match status" value="1"/>
</dbReference>
<gene>
    <name evidence="3" type="ORF">OESDEN_14625</name>
</gene>
<organism evidence="3 4">
    <name type="scientific">Oesophagostomum dentatum</name>
    <name type="common">Nodular worm</name>
    <dbReference type="NCBI Taxonomy" id="61180"/>
    <lineage>
        <taxon>Eukaryota</taxon>
        <taxon>Metazoa</taxon>
        <taxon>Ecdysozoa</taxon>
        <taxon>Nematoda</taxon>
        <taxon>Chromadorea</taxon>
        <taxon>Rhabditida</taxon>
        <taxon>Rhabditina</taxon>
        <taxon>Rhabditomorpha</taxon>
        <taxon>Strongyloidea</taxon>
        <taxon>Strongylidae</taxon>
        <taxon>Oesophagostomum</taxon>
    </lineage>
</organism>
<dbReference type="GO" id="GO:0005768">
    <property type="term" value="C:endosome"/>
    <property type="evidence" value="ECO:0007669"/>
    <property type="project" value="TreeGrafter"/>
</dbReference>
<evidence type="ECO:0000256" key="1">
    <source>
        <dbReference type="SAM" id="MobiDB-lite"/>
    </source>
</evidence>
<proteinExistence type="predicted"/>
<dbReference type="InterPro" id="IPR025304">
    <property type="entry name" value="ALIX_V_dom"/>
</dbReference>
<feature type="region of interest" description="Disordered" evidence="1">
    <location>
        <begin position="368"/>
        <end position="420"/>
    </location>
</feature>
<protein>
    <recommendedName>
        <fullName evidence="2">ALIX V-shaped domain-containing protein</fullName>
    </recommendedName>
</protein>
<evidence type="ECO:0000313" key="4">
    <source>
        <dbReference type="Proteomes" id="UP000053660"/>
    </source>
</evidence>
<keyword evidence="4" id="KW-1185">Reference proteome</keyword>
<dbReference type="GO" id="GO:0043328">
    <property type="term" value="P:protein transport to vacuole involved in ubiquitin-dependent protein catabolic process via the multivesicular body sorting pathway"/>
    <property type="evidence" value="ECO:0007669"/>
    <property type="project" value="TreeGrafter"/>
</dbReference>
<evidence type="ECO:0000313" key="3">
    <source>
        <dbReference type="EMBL" id="KHJ85644.1"/>
    </source>
</evidence>